<feature type="transmembrane region" description="Helical" evidence="7">
    <location>
        <begin position="772"/>
        <end position="795"/>
    </location>
</feature>
<dbReference type="InterPro" id="IPR025857">
    <property type="entry name" value="MacB_PCD"/>
</dbReference>
<gene>
    <name evidence="10" type="ORF">K1X11_004965</name>
</gene>
<sequence length="806" mass="86707">MLTDLRFTLRSLAKAPGFVLVALFTLALGIGVNATMFSIVNAVLLRGLPYERPEELVAVNLSNPTEGWLRGDLSMEEFNELAAGATTLEGLFSMQSGTFNVSGGELAPERFTGTWMTGSGLQTIGAQPRIGRWWTAEEELASASPVVVISETLWQTRFGAAPDVVGQTLRVNGEVATVIGVTQSKFDFPDSTDLWMPRRYSRTDEERDTRYLNVVGRLRPGVTIEQARGEMEVLFAGWAANHAEMYDALAIRVVPLKEDFIGDNTARMLGVMMTCVTMVLLIACTNVANLLLVRGSARAKELAVRTALGAARGRTVRLLLMESLVLALGGAALGLPLAQVLLDAFDRAMALSGETQPAWMTWEIDGMVLLYVAGVAVVTCVLAGLLPALRLSTTNLVTFLNDASRGSTGAKGGRLTRVLVVGEVALSCVLLVMSGLMIHSVIKSADIPLGYDPDGIMSARIGLPEAQYTDEPGRIAFFEKLLRNVQERPEVTAAALSTRLPTWDGSGSVVLEDSPLAGGEVQPRAGSGYVSRDWFATLGVQLVDGRDFMDTDTAERDPVALVNLKAAETFWPGESAIGKRLKLGHTDDLTDAPWVTVVGVTPSVYQGDFEDPLEPQVYLAMTQGDARYYSLLLRTTTGDASTAAAIMREEVRRIDPDLPIYWVQPLQQHIDQAQFFGQLFAWIFGIFGGVALVLAAVGIYGVMAYSVSQRVPEIGVRVALGANPRSIMGLVLRQGGRQLGIGLVVGLGLSFFAAQMLQGFLYQVEPTDPPAFGATVIVLLTAGAFACAVPAWRALRVSPMEALRGD</sequence>
<comment type="similarity">
    <text evidence="6">Belongs to the ABC-4 integral membrane protein family.</text>
</comment>
<feature type="transmembrane region" description="Helical" evidence="7">
    <location>
        <begin position="20"/>
        <end position="44"/>
    </location>
</feature>
<feature type="domain" description="ABC3 transporter permease C-terminal" evidence="8">
    <location>
        <begin position="686"/>
        <end position="799"/>
    </location>
</feature>
<name>A0ABZ1CAX8_9BACT</name>
<dbReference type="Proteomes" id="UP000738431">
    <property type="component" value="Chromosome"/>
</dbReference>
<keyword evidence="3 7" id="KW-0812">Transmembrane</keyword>
<feature type="transmembrane region" description="Helical" evidence="7">
    <location>
        <begin position="324"/>
        <end position="345"/>
    </location>
</feature>
<evidence type="ECO:0000313" key="10">
    <source>
        <dbReference type="EMBL" id="WRQ88744.1"/>
    </source>
</evidence>
<dbReference type="PANTHER" id="PTHR30572:SF4">
    <property type="entry name" value="ABC TRANSPORTER PERMEASE YTRF"/>
    <property type="match status" value="1"/>
</dbReference>
<reference evidence="10 11" key="2">
    <citation type="submission" date="2023-12" db="EMBL/GenBank/DDBJ databases">
        <title>Description of an unclassified Opitutus bacterium of Verrucomicrobiota.</title>
        <authorList>
            <person name="Zhang D.-F."/>
        </authorList>
    </citation>
    <scope>NUCLEOTIDE SEQUENCE [LARGE SCALE GENOMIC DNA]</scope>
    <source>
        <strain evidence="10 11">WL0086</strain>
    </source>
</reference>
<evidence type="ECO:0000259" key="8">
    <source>
        <dbReference type="Pfam" id="PF02687"/>
    </source>
</evidence>
<dbReference type="InterPro" id="IPR017800">
    <property type="entry name" value="ADOP"/>
</dbReference>
<protein>
    <submittedName>
        <fullName evidence="10">ABC transporter permease</fullName>
    </submittedName>
</protein>
<dbReference type="NCBIfam" id="TIGR03434">
    <property type="entry name" value="ADOP"/>
    <property type="match status" value="1"/>
</dbReference>
<evidence type="ECO:0000256" key="4">
    <source>
        <dbReference type="ARBA" id="ARBA00022989"/>
    </source>
</evidence>
<evidence type="ECO:0000256" key="1">
    <source>
        <dbReference type="ARBA" id="ARBA00004651"/>
    </source>
</evidence>
<dbReference type="InterPro" id="IPR050250">
    <property type="entry name" value="Macrolide_Exporter_MacB"/>
</dbReference>
<dbReference type="EMBL" id="CP139781">
    <property type="protein sequence ID" value="WRQ88744.1"/>
    <property type="molecule type" value="Genomic_DNA"/>
</dbReference>
<evidence type="ECO:0000313" key="11">
    <source>
        <dbReference type="Proteomes" id="UP000738431"/>
    </source>
</evidence>
<proteinExistence type="inferred from homology"/>
<evidence type="ECO:0000256" key="7">
    <source>
        <dbReference type="SAM" id="Phobius"/>
    </source>
</evidence>
<dbReference type="Pfam" id="PF02687">
    <property type="entry name" value="FtsX"/>
    <property type="match status" value="2"/>
</dbReference>
<organism evidence="10 11">
    <name type="scientific">Actomonas aquatica</name>
    <dbReference type="NCBI Taxonomy" id="2866162"/>
    <lineage>
        <taxon>Bacteria</taxon>
        <taxon>Pseudomonadati</taxon>
        <taxon>Verrucomicrobiota</taxon>
        <taxon>Opitutia</taxon>
        <taxon>Opitutales</taxon>
        <taxon>Opitutaceae</taxon>
        <taxon>Actomonas</taxon>
    </lineage>
</organism>
<evidence type="ECO:0000259" key="9">
    <source>
        <dbReference type="Pfam" id="PF12704"/>
    </source>
</evidence>
<evidence type="ECO:0000256" key="5">
    <source>
        <dbReference type="ARBA" id="ARBA00023136"/>
    </source>
</evidence>
<feature type="transmembrane region" description="Helical" evidence="7">
    <location>
        <begin position="269"/>
        <end position="292"/>
    </location>
</feature>
<keyword evidence="11" id="KW-1185">Reference proteome</keyword>
<comment type="subcellular location">
    <subcellularLocation>
        <location evidence="1">Cell membrane</location>
        <topology evidence="1">Multi-pass membrane protein</topology>
    </subcellularLocation>
</comment>
<feature type="transmembrane region" description="Helical" evidence="7">
    <location>
        <begin position="679"/>
        <end position="702"/>
    </location>
</feature>
<dbReference type="Pfam" id="PF12704">
    <property type="entry name" value="MacB_PCD"/>
    <property type="match status" value="2"/>
</dbReference>
<feature type="domain" description="MacB-like periplasmic core" evidence="9">
    <location>
        <begin position="20"/>
        <end position="232"/>
    </location>
</feature>
<feature type="transmembrane region" description="Helical" evidence="7">
    <location>
        <begin position="739"/>
        <end position="760"/>
    </location>
</feature>
<keyword evidence="4 7" id="KW-1133">Transmembrane helix</keyword>
<evidence type="ECO:0000256" key="6">
    <source>
        <dbReference type="ARBA" id="ARBA00038076"/>
    </source>
</evidence>
<feature type="domain" description="MacB-like periplasmic core" evidence="9">
    <location>
        <begin position="516"/>
        <end position="644"/>
    </location>
</feature>
<feature type="transmembrane region" description="Helical" evidence="7">
    <location>
        <begin position="418"/>
        <end position="438"/>
    </location>
</feature>
<dbReference type="RefSeq" id="WP_221031842.1">
    <property type="nucleotide sequence ID" value="NZ_CP139781.1"/>
</dbReference>
<dbReference type="InterPro" id="IPR003838">
    <property type="entry name" value="ABC3_permease_C"/>
</dbReference>
<feature type="transmembrane region" description="Helical" evidence="7">
    <location>
        <begin position="366"/>
        <end position="389"/>
    </location>
</feature>
<keyword evidence="5 7" id="KW-0472">Membrane</keyword>
<feature type="domain" description="ABC3 transporter permease C-terminal" evidence="8">
    <location>
        <begin position="276"/>
        <end position="395"/>
    </location>
</feature>
<dbReference type="PANTHER" id="PTHR30572">
    <property type="entry name" value="MEMBRANE COMPONENT OF TRANSPORTER-RELATED"/>
    <property type="match status" value="1"/>
</dbReference>
<evidence type="ECO:0000256" key="3">
    <source>
        <dbReference type="ARBA" id="ARBA00022692"/>
    </source>
</evidence>
<reference evidence="10 11" key="1">
    <citation type="submission" date="2021-08" db="EMBL/GenBank/DDBJ databases">
        <authorList>
            <person name="Zhang D."/>
            <person name="Zhang A."/>
            <person name="Wang L."/>
        </authorList>
    </citation>
    <scope>NUCLEOTIDE SEQUENCE [LARGE SCALE GENOMIC DNA]</scope>
    <source>
        <strain evidence="10 11">WL0086</strain>
    </source>
</reference>
<keyword evidence="2" id="KW-1003">Cell membrane</keyword>
<evidence type="ECO:0000256" key="2">
    <source>
        <dbReference type="ARBA" id="ARBA00022475"/>
    </source>
</evidence>
<accession>A0ABZ1CAX8</accession>